<organism evidence="2 3">
    <name type="scientific">Kibdelosporangium banguiense</name>
    <dbReference type="NCBI Taxonomy" id="1365924"/>
    <lineage>
        <taxon>Bacteria</taxon>
        <taxon>Bacillati</taxon>
        <taxon>Actinomycetota</taxon>
        <taxon>Actinomycetes</taxon>
        <taxon>Pseudonocardiales</taxon>
        <taxon>Pseudonocardiaceae</taxon>
        <taxon>Kibdelosporangium</taxon>
    </lineage>
</organism>
<dbReference type="Gene3D" id="3.90.180.10">
    <property type="entry name" value="Medium-chain alcohol dehydrogenases, catalytic domain"/>
    <property type="match status" value="2"/>
</dbReference>
<dbReference type="InterPro" id="IPR011032">
    <property type="entry name" value="GroES-like_sf"/>
</dbReference>
<dbReference type="SUPFAM" id="SSF51735">
    <property type="entry name" value="NAD(P)-binding Rossmann-fold domains"/>
    <property type="match status" value="1"/>
</dbReference>
<dbReference type="GO" id="GO:0003960">
    <property type="term" value="F:quinone reductase (NADPH) activity"/>
    <property type="evidence" value="ECO:0007669"/>
    <property type="project" value="UniProtKB-EC"/>
</dbReference>
<accession>A0ABS4TWI4</accession>
<gene>
    <name evidence="2" type="ORF">JOF56_008710</name>
</gene>
<dbReference type="InterPro" id="IPR013149">
    <property type="entry name" value="ADH-like_C"/>
</dbReference>
<dbReference type="Gene3D" id="3.40.50.720">
    <property type="entry name" value="NAD(P)-binding Rossmann-like Domain"/>
    <property type="match status" value="1"/>
</dbReference>
<evidence type="ECO:0000313" key="2">
    <source>
        <dbReference type="EMBL" id="MBP2328325.1"/>
    </source>
</evidence>
<dbReference type="Proteomes" id="UP001519332">
    <property type="component" value="Unassembled WGS sequence"/>
</dbReference>
<name>A0ABS4TWI4_9PSEU</name>
<sequence length="319" mass="33139">MKAAVIHEFGAVPRYEDFPDPVAGGGEVLVEVKAVAVENVDKAVAAGTHFAARHFLREFPAIVVFDGIGTLPDGTLVGFSQPRPPYGALAERTVVPVQNTTPAPEGIDPAIAVVISSAVTGFAIKTAAGFTPGETVLVQGATGVAGRLAVQVARLLGAARIVATGRDNDALDEVIGLGADAVINTAVEDDELVEAFAAEAGSGYDVVLDFLWGRPTELLLKALVPSRIGHPNPTRLIQAGESAGARIALTADSVRTSGLEVYGVGKGLDGQAVADAYGQIVQWTRDGKLVVGIERAPLADIETAWQRTDLRGRRLVVTP</sequence>
<dbReference type="PANTHER" id="PTHR43677">
    <property type="entry name" value="SHORT-CHAIN DEHYDROGENASE/REDUCTASE"/>
    <property type="match status" value="1"/>
</dbReference>
<evidence type="ECO:0000313" key="3">
    <source>
        <dbReference type="Proteomes" id="UP001519332"/>
    </source>
</evidence>
<evidence type="ECO:0000259" key="1">
    <source>
        <dbReference type="Pfam" id="PF00107"/>
    </source>
</evidence>
<dbReference type="Pfam" id="PF00107">
    <property type="entry name" value="ADH_zinc_N"/>
    <property type="match status" value="1"/>
</dbReference>
<feature type="domain" description="Alcohol dehydrogenase-like C-terminal" evidence="1">
    <location>
        <begin position="146"/>
        <end position="211"/>
    </location>
</feature>
<keyword evidence="2" id="KW-0560">Oxidoreductase</keyword>
<keyword evidence="3" id="KW-1185">Reference proteome</keyword>
<dbReference type="EC" id="1.6.5.5" evidence="2"/>
<reference evidence="2 3" key="1">
    <citation type="submission" date="2021-03" db="EMBL/GenBank/DDBJ databases">
        <title>Sequencing the genomes of 1000 actinobacteria strains.</title>
        <authorList>
            <person name="Klenk H.-P."/>
        </authorList>
    </citation>
    <scope>NUCLEOTIDE SEQUENCE [LARGE SCALE GENOMIC DNA]</scope>
    <source>
        <strain evidence="2 3">DSM 46670</strain>
    </source>
</reference>
<protein>
    <submittedName>
        <fullName evidence="2">NADPH2:quinone reductase</fullName>
        <ecNumber evidence="2">1.6.5.5</ecNumber>
    </submittedName>
</protein>
<proteinExistence type="predicted"/>
<dbReference type="RefSeq" id="WP_209645336.1">
    <property type="nucleotide sequence ID" value="NZ_JAGINW010000001.1"/>
</dbReference>
<dbReference type="PANTHER" id="PTHR43677:SF11">
    <property type="entry name" value="ZINC-CONTAINING ALCOHOL DEHYDROGENASE"/>
    <property type="match status" value="1"/>
</dbReference>
<dbReference type="InterPro" id="IPR051397">
    <property type="entry name" value="Zn-ADH-like_protein"/>
</dbReference>
<dbReference type="SUPFAM" id="SSF50129">
    <property type="entry name" value="GroES-like"/>
    <property type="match status" value="1"/>
</dbReference>
<dbReference type="InterPro" id="IPR036291">
    <property type="entry name" value="NAD(P)-bd_dom_sf"/>
</dbReference>
<comment type="caution">
    <text evidence="2">The sequence shown here is derived from an EMBL/GenBank/DDBJ whole genome shotgun (WGS) entry which is preliminary data.</text>
</comment>
<dbReference type="EMBL" id="JAGINW010000001">
    <property type="protein sequence ID" value="MBP2328325.1"/>
    <property type="molecule type" value="Genomic_DNA"/>
</dbReference>